<accession>A0ABX7BBW0</accession>
<evidence type="ECO:0000313" key="1">
    <source>
        <dbReference type="EMBL" id="QQP91866.1"/>
    </source>
</evidence>
<dbReference type="PANTHER" id="PTHR17985:SF8">
    <property type="entry name" value="TRANSPORT AND GOLGI ORGANIZATION PROTEIN 2 HOMOLOG"/>
    <property type="match status" value="1"/>
</dbReference>
<dbReference type="Gene3D" id="3.60.60.10">
    <property type="entry name" value="Penicillin V Acylase, Chain A"/>
    <property type="match status" value="1"/>
</dbReference>
<dbReference type="Proteomes" id="UP000595197">
    <property type="component" value="Chromosome"/>
</dbReference>
<evidence type="ECO:0000313" key="2">
    <source>
        <dbReference type="Proteomes" id="UP000595197"/>
    </source>
</evidence>
<dbReference type="RefSeq" id="WP_201080231.1">
    <property type="nucleotide sequence ID" value="NZ_CP067420.1"/>
</dbReference>
<dbReference type="Pfam" id="PF05742">
    <property type="entry name" value="TANGO2"/>
    <property type="match status" value="1"/>
</dbReference>
<sequence length="251" mass="27236">MCSIVILRQPGATYPLIIGGNRDEMAGRPWKPPARHWPERPDVLGGIDELAGGSWLALNDTGVVAVVLNRMGTLGPEPGKRSRGELVLDALDHADAADAAGALVHLDPAAYRPFNLVVADNRDAFWLTRRADGTRIEIERIPEGVSMVTANDLNDDSSNRIRFYRPLFAHASVPDPAGGDWKDWEKLLGSRIWDGDAGPRGAMCVVTPTGFGTTSSALLALPSADHPEIEPVFRFCPGRPDETPWEEVDLS</sequence>
<dbReference type="PANTHER" id="PTHR17985">
    <property type="entry name" value="SER/THR-RICH PROTEIN T10 IN DGCR REGION"/>
    <property type="match status" value="1"/>
</dbReference>
<proteinExistence type="predicted"/>
<dbReference type="InterPro" id="IPR008551">
    <property type="entry name" value="TANGO2"/>
</dbReference>
<protein>
    <submittedName>
        <fullName evidence="1">NRDE family protein</fullName>
    </submittedName>
</protein>
<organism evidence="1 2">
    <name type="scientific">Skermanella cutis</name>
    <dbReference type="NCBI Taxonomy" id="2775420"/>
    <lineage>
        <taxon>Bacteria</taxon>
        <taxon>Pseudomonadati</taxon>
        <taxon>Pseudomonadota</taxon>
        <taxon>Alphaproteobacteria</taxon>
        <taxon>Rhodospirillales</taxon>
        <taxon>Azospirillaceae</taxon>
        <taxon>Skermanella</taxon>
    </lineage>
</organism>
<keyword evidence="2" id="KW-1185">Reference proteome</keyword>
<name>A0ABX7BBW0_9PROT</name>
<gene>
    <name evidence="1" type="ORF">IGS68_11940</name>
</gene>
<dbReference type="EMBL" id="CP067420">
    <property type="protein sequence ID" value="QQP91866.1"/>
    <property type="molecule type" value="Genomic_DNA"/>
</dbReference>
<reference evidence="1" key="1">
    <citation type="submission" date="2021-02" db="EMBL/GenBank/DDBJ databases">
        <title>Skermanella TT6 skin isolate.</title>
        <authorList>
            <person name="Lee K."/>
            <person name="Ganzorig M."/>
        </authorList>
    </citation>
    <scope>NUCLEOTIDE SEQUENCE</scope>
    <source>
        <strain evidence="1">TT6</strain>
    </source>
</reference>